<keyword evidence="3" id="KW-1185">Reference proteome</keyword>
<reference evidence="2 3" key="1">
    <citation type="submission" date="2018-06" db="EMBL/GenBank/DDBJ databases">
        <title>Comparative genomics reveals the genomic features of Rhizophagus irregularis, R. cerebriforme, R. diaphanum and Gigaspora rosea, and their symbiotic lifestyle signature.</title>
        <authorList>
            <person name="Morin E."/>
            <person name="San Clemente H."/>
            <person name="Chen E.C.H."/>
            <person name="De La Providencia I."/>
            <person name="Hainaut M."/>
            <person name="Kuo A."/>
            <person name="Kohler A."/>
            <person name="Murat C."/>
            <person name="Tang N."/>
            <person name="Roy S."/>
            <person name="Loubradou J."/>
            <person name="Henrissat B."/>
            <person name="Grigoriev I.V."/>
            <person name="Corradi N."/>
            <person name="Roux C."/>
            <person name="Martin F.M."/>
        </authorList>
    </citation>
    <scope>NUCLEOTIDE SEQUENCE [LARGE SCALE GENOMIC DNA]</scope>
    <source>
        <strain evidence="2 3">DAOM 194757</strain>
    </source>
</reference>
<dbReference type="EMBL" id="QKWP01001977">
    <property type="protein sequence ID" value="RIB05464.1"/>
    <property type="molecule type" value="Genomic_DNA"/>
</dbReference>
<keyword evidence="1" id="KW-0732">Signal</keyword>
<dbReference type="OrthoDB" id="2428437at2759"/>
<evidence type="ECO:0000313" key="2">
    <source>
        <dbReference type="EMBL" id="RIB05464.1"/>
    </source>
</evidence>
<evidence type="ECO:0000256" key="1">
    <source>
        <dbReference type="SAM" id="SignalP"/>
    </source>
</evidence>
<gene>
    <name evidence="2" type="ORF">C2G38_2118330</name>
</gene>
<feature type="chain" id="PRO_5017279525" evidence="1">
    <location>
        <begin position="25"/>
        <end position="136"/>
    </location>
</feature>
<comment type="caution">
    <text evidence="2">The sequence shown here is derived from an EMBL/GenBank/DDBJ whole genome shotgun (WGS) entry which is preliminary data.</text>
</comment>
<dbReference type="Proteomes" id="UP000266673">
    <property type="component" value="Unassembled WGS sequence"/>
</dbReference>
<proteinExistence type="predicted"/>
<evidence type="ECO:0000313" key="3">
    <source>
        <dbReference type="Proteomes" id="UP000266673"/>
    </source>
</evidence>
<protein>
    <submittedName>
        <fullName evidence="2">Uncharacterized protein</fullName>
    </submittedName>
</protein>
<dbReference type="AlphaFoldDB" id="A0A397U5G1"/>
<sequence>MFMCKLKIIGILLILVVLIKPSTPHVIPDNRTIIIEENSTSDNQFANTTTAVFKSGYPIHEVSIVVRGWLLPLNVFRLHWVDWTQKSKWYEDLDTSGDWITKKFTSQIGQQDTITKFIHLLEIDHSCLLHFGGMVG</sequence>
<organism evidence="2 3">
    <name type="scientific">Gigaspora rosea</name>
    <dbReference type="NCBI Taxonomy" id="44941"/>
    <lineage>
        <taxon>Eukaryota</taxon>
        <taxon>Fungi</taxon>
        <taxon>Fungi incertae sedis</taxon>
        <taxon>Mucoromycota</taxon>
        <taxon>Glomeromycotina</taxon>
        <taxon>Glomeromycetes</taxon>
        <taxon>Diversisporales</taxon>
        <taxon>Gigasporaceae</taxon>
        <taxon>Gigaspora</taxon>
    </lineage>
</organism>
<name>A0A397U5G1_9GLOM</name>
<accession>A0A397U5G1</accession>
<feature type="signal peptide" evidence="1">
    <location>
        <begin position="1"/>
        <end position="24"/>
    </location>
</feature>